<reference evidence="2" key="1">
    <citation type="submission" date="2016-11" db="EMBL/GenBank/DDBJ databases">
        <authorList>
            <person name="Varghese N."/>
            <person name="Submissions S."/>
        </authorList>
    </citation>
    <scope>NUCLEOTIDE SEQUENCE [LARGE SCALE GENOMIC DNA]</scope>
    <source>
        <strain evidence="2">DSM 19514</strain>
    </source>
</reference>
<dbReference type="STRING" id="1121881.SAMN02745225_00655"/>
<protein>
    <recommendedName>
        <fullName evidence="3">Lipoprotein</fullName>
    </recommendedName>
</protein>
<name>A0A1M4TMI6_9ACTN</name>
<dbReference type="PROSITE" id="PS51257">
    <property type="entry name" value="PROKAR_LIPOPROTEIN"/>
    <property type="match status" value="1"/>
</dbReference>
<keyword evidence="2" id="KW-1185">Reference proteome</keyword>
<dbReference type="RefSeq" id="WP_072788708.1">
    <property type="nucleotide sequence ID" value="NZ_FQUL01000006.1"/>
</dbReference>
<evidence type="ECO:0008006" key="3">
    <source>
        <dbReference type="Google" id="ProtNLM"/>
    </source>
</evidence>
<dbReference type="AlphaFoldDB" id="A0A1M4TMI6"/>
<evidence type="ECO:0000313" key="1">
    <source>
        <dbReference type="EMBL" id="SHE45693.1"/>
    </source>
</evidence>
<organism evidence="1 2">
    <name type="scientific">Ferrithrix thermotolerans DSM 19514</name>
    <dbReference type="NCBI Taxonomy" id="1121881"/>
    <lineage>
        <taxon>Bacteria</taxon>
        <taxon>Bacillati</taxon>
        <taxon>Actinomycetota</taxon>
        <taxon>Acidimicrobiia</taxon>
        <taxon>Acidimicrobiales</taxon>
        <taxon>Acidimicrobiaceae</taxon>
        <taxon>Ferrithrix</taxon>
    </lineage>
</organism>
<gene>
    <name evidence="1" type="ORF">SAMN02745225_00655</name>
</gene>
<proteinExistence type="predicted"/>
<dbReference type="Proteomes" id="UP000184295">
    <property type="component" value="Unassembled WGS sequence"/>
</dbReference>
<sequence length="133" mass="14036">MRLKGFQKAIAALALVPICAVSLTSCGRSSGQYAEKACSYVNRSIVIYKAAEKDVSRATIVKKDEKALLLLRKALPLAALAAGTNGAWQALQATLSESNRVPESRLIGALSQQCATNSQYANVNIPASTVPSN</sequence>
<accession>A0A1M4TMI6</accession>
<dbReference type="EMBL" id="FQUL01000006">
    <property type="protein sequence ID" value="SHE45693.1"/>
    <property type="molecule type" value="Genomic_DNA"/>
</dbReference>
<evidence type="ECO:0000313" key="2">
    <source>
        <dbReference type="Proteomes" id="UP000184295"/>
    </source>
</evidence>